<reference evidence="2" key="1">
    <citation type="journal article" date="2019" name="J. Virol.">
        <title>Medusavirus, a novel large DNA virus discovered from hot spring water.</title>
        <authorList>
            <person name="Yoshikawa G."/>
            <person name="Blanc-Mathieu R."/>
            <person name="Song C."/>
            <person name="Kayama Y."/>
            <person name="Mochizuki T."/>
            <person name="Murata K."/>
            <person name="Ogata H."/>
            <person name="Takemura M."/>
        </authorList>
    </citation>
    <scope>NUCLEOTIDE SEQUENCE [LARGE SCALE GENOMIC DNA]</scope>
</reference>
<keyword evidence="2" id="KW-1185">Reference proteome</keyword>
<name>A0A3T1CWG4_9VIRU</name>
<sequence>MPARRDSKQTVAVLRKLAAKASIKGYGKMRKAELIAALGKQPRRTATVAKKARPVERSIAGDLDIPCPLVSKLNLDSFLAAPALTKRQLGIYTDVRHALYPFPVGSARDRAFLLRAHDLYRRTDLSLNFWDAFIEEIATHQRVRDLCSLDNDGKPLHMHIGLSTDIRPEDTWQHVVGSVARANGMRDDQVFDAAAEGVVHRLAPMRELKTLFINHRRVEWWTGGGDTQRWLEKAGVQDCGPDRPWLPISFSVEQSKDTAHALFLLINRISGQAYLFEPNGSAHDWGDDSDIAGYRTVVAIQALPLIRSVLRLNESEWRTTHYINDFAGGGPQSRQGMADVLLGGDAGTCQAWSILFYHLFILNPKLTPDELLQRMLAPAQKRYLSHIIGRYSMFIAKNVVEQLAKGNRK</sequence>
<evidence type="ECO:0000313" key="2">
    <source>
        <dbReference type="Proteomes" id="UP001161669"/>
    </source>
</evidence>
<dbReference type="EMBL" id="AP018495">
    <property type="protein sequence ID" value="BBI30145.1"/>
    <property type="molecule type" value="Genomic_DNA"/>
</dbReference>
<dbReference type="Proteomes" id="UP001161669">
    <property type="component" value="Segment"/>
</dbReference>
<organism evidence="1 2">
    <name type="scientific">Acanthamoeba castellanii medusavirus J1</name>
    <dbReference type="NCBI Taxonomy" id="3114988"/>
    <lineage>
        <taxon>Viruses</taxon>
        <taxon>Varidnaviria</taxon>
        <taxon>Bamfordvirae</taxon>
        <taxon>Nucleocytoviricota</taxon>
        <taxon>Megaviricetes</taxon>
        <taxon>Mamonoviridae</taxon>
        <taxon>Medusavirus</taxon>
        <taxon>Medusavirus medusae</taxon>
    </lineage>
</organism>
<evidence type="ECO:0000313" key="1">
    <source>
        <dbReference type="EMBL" id="BBI30145.1"/>
    </source>
</evidence>
<protein>
    <submittedName>
        <fullName evidence="1">Rho termination factor N-terminal domain-containing protein</fullName>
    </submittedName>
</protein>
<proteinExistence type="predicted"/>
<accession>A0A3T1CWG4</accession>
<dbReference type="KEGG" id="vg:80540497"/>